<dbReference type="SUPFAM" id="SSF51445">
    <property type="entry name" value="(Trans)glycosidases"/>
    <property type="match status" value="1"/>
</dbReference>
<accession>A0A2P5GIJ7</accession>
<organism evidence="5 7">
    <name type="scientific">Superficieibacter electus</name>
    <dbReference type="NCBI Taxonomy" id="2022662"/>
    <lineage>
        <taxon>Bacteria</taxon>
        <taxon>Pseudomonadati</taxon>
        <taxon>Pseudomonadota</taxon>
        <taxon>Gammaproteobacteria</taxon>
        <taxon>Enterobacterales</taxon>
        <taxon>Enterobacteriaceae</taxon>
        <taxon>Superficieibacter</taxon>
    </lineage>
</organism>
<reference evidence="6 7" key="1">
    <citation type="submission" date="2018-01" db="EMBL/GenBank/DDBJ databases">
        <title>Superficieibacter electus gen. nov., sp. nov., an extended-spectrum beta-lactamase possessing member of the Enterobacteriaceae family, isolated from intensive care unit surfaces.</title>
        <authorList>
            <person name="Potter R.F."/>
            <person name="D'Souza A.W."/>
        </authorList>
    </citation>
    <scope>NUCLEOTIDE SEQUENCE [LARGE SCALE GENOMIC DNA]</scope>
    <source>
        <strain evidence="5 7">BP-1</strain>
        <strain evidence="4 6">BP-2</strain>
    </source>
</reference>
<dbReference type="Pfam" id="PF01183">
    <property type="entry name" value="Glyco_hydro_25"/>
    <property type="match status" value="1"/>
</dbReference>
<evidence type="ECO:0000313" key="5">
    <source>
        <dbReference type="EMBL" id="POP42970.1"/>
    </source>
</evidence>
<evidence type="ECO:0000256" key="1">
    <source>
        <dbReference type="ARBA" id="ARBA00010646"/>
    </source>
</evidence>
<comment type="similarity">
    <text evidence="1">Belongs to the glycosyl hydrolase 25 family.</text>
</comment>
<dbReference type="CDD" id="cd06413">
    <property type="entry name" value="GH25_muramidase_1"/>
    <property type="match status" value="1"/>
</dbReference>
<dbReference type="PROSITE" id="PS51904">
    <property type="entry name" value="GLYCOSYL_HYDROL_F25_2"/>
    <property type="match status" value="1"/>
</dbReference>
<proteinExistence type="inferred from homology"/>
<dbReference type="InterPro" id="IPR017853">
    <property type="entry name" value="GH"/>
</dbReference>
<dbReference type="Proteomes" id="UP000247005">
    <property type="component" value="Unassembled WGS sequence"/>
</dbReference>
<dbReference type="SMART" id="SM00641">
    <property type="entry name" value="Glyco_25"/>
    <property type="match status" value="1"/>
</dbReference>
<sequence length="231" mass="26735">MLLLFIVCGLLIKTAFYEGWLRLNYPSRTQWPVQGIDISHHQKIINWALVDPKAVRFVFIKATQGSTFRDPAFQQNWQNARARGLVTGAYHFFSLCKSGKEQAQNFIATVPVAANALPPTIDLEYGANCAPQSREQVIAALREMTTMLEQVYQQKVILYATRDFYDDYLQQDFLTHPLWIRDIWRQPSLPYHRQWTFWQYANRGHIPGIDTAVDLNVFQGNSSQFDALLHP</sequence>
<dbReference type="InterPro" id="IPR018077">
    <property type="entry name" value="Glyco_hydro_fam25_subgr"/>
</dbReference>
<dbReference type="GO" id="GO:0009253">
    <property type="term" value="P:peptidoglycan catabolic process"/>
    <property type="evidence" value="ECO:0007669"/>
    <property type="project" value="InterPro"/>
</dbReference>
<evidence type="ECO:0000313" key="7">
    <source>
        <dbReference type="Proteomes" id="UP000247005"/>
    </source>
</evidence>
<name>A0A2P5GIJ7_9ENTR</name>
<evidence type="ECO:0000313" key="6">
    <source>
        <dbReference type="Proteomes" id="UP000237073"/>
    </source>
</evidence>
<keyword evidence="3" id="KW-0326">Glycosidase</keyword>
<dbReference type="AlphaFoldDB" id="A0A2P5GIJ7"/>
<keyword evidence="6" id="KW-1185">Reference proteome</keyword>
<dbReference type="InterPro" id="IPR002053">
    <property type="entry name" value="Glyco_hydro_25"/>
</dbReference>
<dbReference type="Proteomes" id="UP000237073">
    <property type="component" value="Unassembled WGS sequence"/>
</dbReference>
<dbReference type="EMBL" id="PQGD01000027">
    <property type="protein sequence ID" value="POP42970.1"/>
    <property type="molecule type" value="Genomic_DNA"/>
</dbReference>
<dbReference type="GO" id="GO:0003796">
    <property type="term" value="F:lysozyme activity"/>
    <property type="evidence" value="ECO:0007669"/>
    <property type="project" value="InterPro"/>
</dbReference>
<dbReference type="PANTHER" id="PTHR34135">
    <property type="entry name" value="LYSOZYME"/>
    <property type="match status" value="1"/>
</dbReference>
<dbReference type="GO" id="GO:0016052">
    <property type="term" value="P:carbohydrate catabolic process"/>
    <property type="evidence" value="ECO:0007669"/>
    <property type="project" value="TreeGrafter"/>
</dbReference>
<keyword evidence="2" id="KW-0378">Hydrolase</keyword>
<dbReference type="GO" id="GO:0016998">
    <property type="term" value="P:cell wall macromolecule catabolic process"/>
    <property type="evidence" value="ECO:0007669"/>
    <property type="project" value="InterPro"/>
</dbReference>
<dbReference type="PANTHER" id="PTHR34135:SF2">
    <property type="entry name" value="LYSOZYME"/>
    <property type="match status" value="1"/>
</dbReference>
<protein>
    <submittedName>
        <fullName evidence="5">Lysozyme</fullName>
    </submittedName>
</protein>
<evidence type="ECO:0000256" key="3">
    <source>
        <dbReference type="ARBA" id="ARBA00023295"/>
    </source>
</evidence>
<dbReference type="Gene3D" id="3.20.20.80">
    <property type="entry name" value="Glycosidases"/>
    <property type="match status" value="1"/>
</dbReference>
<gene>
    <name evidence="5" type="ORF">CHU32_24025</name>
    <name evidence="4" type="ORF">CHU33_24475</name>
</gene>
<evidence type="ECO:0000256" key="2">
    <source>
        <dbReference type="ARBA" id="ARBA00022801"/>
    </source>
</evidence>
<dbReference type="EMBL" id="PQGE01000031">
    <property type="protein sequence ID" value="POP41076.1"/>
    <property type="molecule type" value="Genomic_DNA"/>
</dbReference>
<evidence type="ECO:0000313" key="4">
    <source>
        <dbReference type="EMBL" id="POP41076.1"/>
    </source>
</evidence>
<dbReference type="OrthoDB" id="9798192at2"/>
<comment type="caution">
    <text evidence="5">The sequence shown here is derived from an EMBL/GenBank/DDBJ whole genome shotgun (WGS) entry which is preliminary data.</text>
</comment>